<dbReference type="InterPro" id="IPR000160">
    <property type="entry name" value="GGDEF_dom"/>
</dbReference>
<evidence type="ECO:0000313" key="4">
    <source>
        <dbReference type="EMBL" id="ORC37966.1"/>
    </source>
</evidence>
<accession>A0A1Y1S2F5</accession>
<dbReference type="EC" id="2.7.7.65" evidence="1"/>
<organism evidence="4 5">
    <name type="scientific">Marispirochaeta aestuarii</name>
    <dbReference type="NCBI Taxonomy" id="1963862"/>
    <lineage>
        <taxon>Bacteria</taxon>
        <taxon>Pseudomonadati</taxon>
        <taxon>Spirochaetota</taxon>
        <taxon>Spirochaetia</taxon>
        <taxon>Spirochaetales</taxon>
        <taxon>Spirochaetaceae</taxon>
        <taxon>Marispirochaeta</taxon>
    </lineage>
</organism>
<proteinExistence type="predicted"/>
<sequence>MFDGNGRDGKEMTDALNTPEVLSHYDLLDRLGIIEEINRLKSLVIERNDLLGEATVIFTQTEIPEIARTAAGFLLNKFIPRRLSFIYSQDGGPEVKVLSFRNMKEDPPETHLIDLSPFDGFFSENIGLVRFSDMQVKLQDPVALEDLNIMDPELVIPVKGHTGLYGMVVISSKIVGGDYSISELAYVDRLMSFVSIAMQNSIHYSSSVTDSKTRLFNTAFIQSEMEEEISRTKRYGGVFSILMIDLDYFKRLNDRYGHLAGDLVLKEVASMIGSSVREGDVAARFGGEEFMVLLHNADACAAYSIAERLRRSIEVRRFFYMNQEIRVTASIGCVAFNSDDTISREDLCYLADTALYRSKHAGRNTTSIVGSGLLHRAVKALHQMDNN</sequence>
<dbReference type="InterPro" id="IPR029787">
    <property type="entry name" value="Nucleotide_cyclase"/>
</dbReference>
<dbReference type="EMBL" id="MWQY01000002">
    <property type="protein sequence ID" value="ORC37966.1"/>
    <property type="molecule type" value="Genomic_DNA"/>
</dbReference>
<dbReference type="PANTHER" id="PTHR45138:SF9">
    <property type="entry name" value="DIGUANYLATE CYCLASE DGCM-RELATED"/>
    <property type="match status" value="1"/>
</dbReference>
<dbReference type="Pfam" id="PF00990">
    <property type="entry name" value="GGDEF"/>
    <property type="match status" value="1"/>
</dbReference>
<evidence type="ECO:0000313" key="5">
    <source>
        <dbReference type="Proteomes" id="UP000192343"/>
    </source>
</evidence>
<comment type="catalytic activity">
    <reaction evidence="2">
        <text>2 GTP = 3',3'-c-di-GMP + 2 diphosphate</text>
        <dbReference type="Rhea" id="RHEA:24898"/>
        <dbReference type="ChEBI" id="CHEBI:33019"/>
        <dbReference type="ChEBI" id="CHEBI:37565"/>
        <dbReference type="ChEBI" id="CHEBI:58805"/>
        <dbReference type="EC" id="2.7.7.65"/>
    </reaction>
</comment>
<dbReference type="Proteomes" id="UP000192343">
    <property type="component" value="Unassembled WGS sequence"/>
</dbReference>
<dbReference type="InterPro" id="IPR050469">
    <property type="entry name" value="Diguanylate_Cyclase"/>
</dbReference>
<comment type="caution">
    <text evidence="4">The sequence shown here is derived from an EMBL/GenBank/DDBJ whole genome shotgun (WGS) entry which is preliminary data.</text>
</comment>
<evidence type="ECO:0000256" key="2">
    <source>
        <dbReference type="ARBA" id="ARBA00034247"/>
    </source>
</evidence>
<dbReference type="NCBIfam" id="TIGR00254">
    <property type="entry name" value="GGDEF"/>
    <property type="match status" value="1"/>
</dbReference>
<dbReference type="STRING" id="1963862.B4O97_02925"/>
<dbReference type="SMART" id="SM00267">
    <property type="entry name" value="GGDEF"/>
    <property type="match status" value="1"/>
</dbReference>
<dbReference type="GO" id="GO:0052621">
    <property type="term" value="F:diguanylate cyclase activity"/>
    <property type="evidence" value="ECO:0007669"/>
    <property type="project" value="UniProtKB-EC"/>
</dbReference>
<dbReference type="FunFam" id="3.30.70.270:FF:000001">
    <property type="entry name" value="Diguanylate cyclase domain protein"/>
    <property type="match status" value="1"/>
</dbReference>
<feature type="domain" description="GGDEF" evidence="3">
    <location>
        <begin position="237"/>
        <end position="371"/>
    </location>
</feature>
<keyword evidence="5" id="KW-1185">Reference proteome</keyword>
<evidence type="ECO:0000256" key="1">
    <source>
        <dbReference type="ARBA" id="ARBA00012528"/>
    </source>
</evidence>
<dbReference type="PROSITE" id="PS50887">
    <property type="entry name" value="GGDEF"/>
    <property type="match status" value="1"/>
</dbReference>
<dbReference type="PANTHER" id="PTHR45138">
    <property type="entry name" value="REGULATORY COMPONENTS OF SENSORY TRANSDUCTION SYSTEM"/>
    <property type="match status" value="1"/>
</dbReference>
<gene>
    <name evidence="4" type="ORF">B4O97_02925</name>
</gene>
<dbReference type="Gene3D" id="3.30.70.270">
    <property type="match status" value="1"/>
</dbReference>
<reference evidence="4 5" key="1">
    <citation type="submission" date="2017-03" db="EMBL/GenBank/DDBJ databases">
        <title>Draft Genome sequence of Marispirochaeta sp. strain JC444.</title>
        <authorList>
            <person name="Shivani Y."/>
            <person name="Subhash Y."/>
            <person name="Sasikala C."/>
            <person name="Ramana C."/>
        </authorList>
    </citation>
    <scope>NUCLEOTIDE SEQUENCE [LARGE SCALE GENOMIC DNA]</scope>
    <source>
        <strain evidence="4 5">JC444</strain>
    </source>
</reference>
<dbReference type="CDD" id="cd01949">
    <property type="entry name" value="GGDEF"/>
    <property type="match status" value="1"/>
</dbReference>
<dbReference type="AlphaFoldDB" id="A0A1Y1S2F5"/>
<name>A0A1Y1S2F5_9SPIO</name>
<evidence type="ECO:0000259" key="3">
    <source>
        <dbReference type="PROSITE" id="PS50887"/>
    </source>
</evidence>
<dbReference type="InterPro" id="IPR043128">
    <property type="entry name" value="Rev_trsase/Diguanyl_cyclase"/>
</dbReference>
<protein>
    <recommendedName>
        <fullName evidence="1">diguanylate cyclase</fullName>
        <ecNumber evidence="1">2.7.7.65</ecNumber>
    </recommendedName>
</protein>
<dbReference type="SUPFAM" id="SSF55073">
    <property type="entry name" value="Nucleotide cyclase"/>
    <property type="match status" value="1"/>
</dbReference>